<evidence type="ECO:0000259" key="2">
    <source>
        <dbReference type="Pfam" id="PF03432"/>
    </source>
</evidence>
<dbReference type="Proteomes" id="UP001058713">
    <property type="component" value="Chromosome"/>
</dbReference>
<feature type="region of interest" description="Disordered" evidence="1">
    <location>
        <begin position="142"/>
        <end position="177"/>
    </location>
</feature>
<dbReference type="AlphaFoldDB" id="A0A9Q9M3W1"/>
<protein>
    <submittedName>
        <fullName evidence="4">Relaxase/mobilization nuclease domain-containing protein</fullName>
    </submittedName>
</protein>
<dbReference type="Pfam" id="PF22863">
    <property type="entry name" value="TraI_middle"/>
    <property type="match status" value="1"/>
</dbReference>
<name>A0A9Q9M3W1_LEICA</name>
<dbReference type="EMBL" id="CP081070">
    <property type="protein sequence ID" value="UWQ54998.1"/>
    <property type="molecule type" value="Genomic_DNA"/>
</dbReference>
<evidence type="ECO:0000313" key="5">
    <source>
        <dbReference type="Proteomes" id="UP001058713"/>
    </source>
</evidence>
<dbReference type="InterPro" id="IPR005094">
    <property type="entry name" value="Endonuclease_MobA/VirD2"/>
</dbReference>
<dbReference type="Pfam" id="PF03432">
    <property type="entry name" value="Relaxase"/>
    <property type="match status" value="1"/>
</dbReference>
<reference evidence="4" key="1">
    <citation type="submission" date="2021-08" db="EMBL/GenBank/DDBJ databases">
        <authorList>
            <person name="Nwanade C."/>
            <person name="Wang M."/>
            <person name="Masoudi A."/>
            <person name="Yu Z."/>
            <person name="Liu J."/>
        </authorList>
    </citation>
    <scope>NUCLEOTIDE SEQUENCE</scope>
    <source>
        <strain evidence="4">S122</strain>
    </source>
</reference>
<proteinExistence type="predicted"/>
<feature type="compositionally biased region" description="Basic residues" evidence="1">
    <location>
        <begin position="327"/>
        <end position="339"/>
    </location>
</feature>
<evidence type="ECO:0000259" key="3">
    <source>
        <dbReference type="Pfam" id="PF22863"/>
    </source>
</evidence>
<feature type="domain" description="MobA/VirD2-like nuclease" evidence="2">
    <location>
        <begin position="17"/>
        <end position="144"/>
    </location>
</feature>
<dbReference type="KEGG" id="lcae:K3721_05545"/>
<evidence type="ECO:0000313" key="4">
    <source>
        <dbReference type="EMBL" id="UWQ54998.1"/>
    </source>
</evidence>
<evidence type="ECO:0000256" key="1">
    <source>
        <dbReference type="SAM" id="MobiDB-lite"/>
    </source>
</evidence>
<accession>A0A9Q9M3W1</accession>
<feature type="domain" description="TraI-like middle" evidence="3">
    <location>
        <begin position="178"/>
        <end position="245"/>
    </location>
</feature>
<sequence length="339" mass="36689">MIAKIGKGNDFGRLLRYLTRDERGEVLDMRHLASTKPREAAREMQVAAAVSIRCRKPVMHISISYDPSDKPPSDDDMRADAAEVLAALGLADNQALVIKHSDRNHRHFHIAANRVGSDGKAVIDSQSYPKTEAALRRVEARRGLSATPGRHAPSPTTGTRMSGGRRAINPHQHSAPESVRQALLTAKSWDGLHKELAHNGWQIENVQKGKRPAGAILIGPDGQRIAAGKIDRGATLSKLRARLGSEKTKSTANPISARTTSKKPLALAKPSGAIDWKKKRKSNPEQRLKDIAQIGAETAIQLVGTVSKAATPRGGLIGTNRKASTPTRKRKRPSARLGL</sequence>
<feature type="region of interest" description="Disordered" evidence="1">
    <location>
        <begin position="310"/>
        <end position="339"/>
    </location>
</feature>
<dbReference type="InterPro" id="IPR054462">
    <property type="entry name" value="TraI_M"/>
</dbReference>
<dbReference type="RefSeq" id="WP_259972129.1">
    <property type="nucleotide sequence ID" value="NZ_CP081070.1"/>
</dbReference>
<organism evidence="4 5">
    <name type="scientific">Leisingera caerulea</name>
    <name type="common">Phaeobacter caeruleus</name>
    <dbReference type="NCBI Taxonomy" id="506591"/>
    <lineage>
        <taxon>Bacteria</taxon>
        <taxon>Pseudomonadati</taxon>
        <taxon>Pseudomonadota</taxon>
        <taxon>Alphaproteobacteria</taxon>
        <taxon>Rhodobacterales</taxon>
        <taxon>Roseobacteraceae</taxon>
        <taxon>Leisingera</taxon>
    </lineage>
</organism>
<gene>
    <name evidence="4" type="ORF">K3721_05545</name>
</gene>